<keyword evidence="1" id="KW-1133">Transmembrane helix</keyword>
<gene>
    <name evidence="2" type="ORF">BVRB_009370</name>
</gene>
<reference evidence="2 3" key="1">
    <citation type="journal article" date="2014" name="Nature">
        <title>The genome of the recently domesticated crop plant sugar beet (Beta vulgaris).</title>
        <authorList>
            <person name="Dohm J.C."/>
            <person name="Minoche A.E."/>
            <person name="Holtgrawe D."/>
            <person name="Capella-Gutierrez S."/>
            <person name="Zakrzewski F."/>
            <person name="Tafer H."/>
            <person name="Rupp O."/>
            <person name="Sorensen T.R."/>
            <person name="Stracke R."/>
            <person name="Reinhardt R."/>
            <person name="Goesmann A."/>
            <person name="Kraft T."/>
            <person name="Schulz B."/>
            <person name="Stadler P.F."/>
            <person name="Schmidt T."/>
            <person name="Gabaldon T."/>
            <person name="Lehrach H."/>
            <person name="Weisshaar B."/>
            <person name="Himmelbauer H."/>
        </authorList>
    </citation>
    <scope>NUCLEOTIDE SEQUENCE [LARGE SCALE GENOMIC DNA]</scope>
    <source>
        <tissue evidence="2">Taproot</tissue>
    </source>
</reference>
<evidence type="ECO:0000313" key="3">
    <source>
        <dbReference type="Proteomes" id="UP000035740"/>
    </source>
</evidence>
<dbReference type="KEGG" id="bvg:104884553"/>
<dbReference type="OMA" id="HTYSIGP"/>
<feature type="transmembrane region" description="Helical" evidence="1">
    <location>
        <begin position="52"/>
        <end position="71"/>
    </location>
</feature>
<keyword evidence="1" id="KW-0472">Membrane</keyword>
<name>A0A0J8DWT3_BETVV</name>
<dbReference type="PANTHER" id="PTHR33294:SF6">
    <property type="entry name" value="AWPM-19-LIKE FAMILY PROTEIN"/>
    <property type="match status" value="1"/>
</dbReference>
<dbReference type="InterPro" id="IPR008390">
    <property type="entry name" value="AWPM-19"/>
</dbReference>
<dbReference type="eggNOG" id="ENOG502RXF9">
    <property type="taxonomic scope" value="Eukaryota"/>
</dbReference>
<keyword evidence="3" id="KW-1185">Reference proteome</keyword>
<evidence type="ECO:0000313" key="2">
    <source>
        <dbReference type="EMBL" id="KMS95320.1"/>
    </source>
</evidence>
<proteinExistence type="predicted"/>
<keyword evidence="1" id="KW-0812">Transmembrane</keyword>
<accession>A0A0J8DWT3</accession>
<dbReference type="Pfam" id="PF05512">
    <property type="entry name" value="AWPM-19"/>
    <property type="match status" value="1"/>
</dbReference>
<feature type="transmembrane region" description="Helical" evidence="1">
    <location>
        <begin position="83"/>
        <end position="102"/>
    </location>
</feature>
<protein>
    <submittedName>
        <fullName evidence="2">Uncharacterized protein</fullName>
    </submittedName>
</protein>
<organism evidence="2 3">
    <name type="scientific">Beta vulgaris subsp. vulgaris</name>
    <name type="common">Beet</name>
    <dbReference type="NCBI Taxonomy" id="3555"/>
    <lineage>
        <taxon>Eukaryota</taxon>
        <taxon>Viridiplantae</taxon>
        <taxon>Streptophyta</taxon>
        <taxon>Embryophyta</taxon>
        <taxon>Tracheophyta</taxon>
        <taxon>Spermatophyta</taxon>
        <taxon>Magnoliopsida</taxon>
        <taxon>eudicotyledons</taxon>
        <taxon>Gunneridae</taxon>
        <taxon>Pentapetalae</taxon>
        <taxon>Caryophyllales</taxon>
        <taxon>Chenopodiaceae</taxon>
        <taxon>Betoideae</taxon>
        <taxon>Beta</taxon>
    </lineage>
</organism>
<dbReference type="Proteomes" id="UP000035740">
    <property type="component" value="Unassembled WGS sequence"/>
</dbReference>
<dbReference type="OrthoDB" id="1919377at2759"/>
<evidence type="ECO:0000256" key="1">
    <source>
        <dbReference type="SAM" id="Phobius"/>
    </source>
</evidence>
<dbReference type="PANTHER" id="PTHR33294">
    <property type="entry name" value="AWPM-19-LIKE FAMILY PROTEIN"/>
    <property type="match status" value="1"/>
</dbReference>
<feature type="transmembrane region" description="Helical" evidence="1">
    <location>
        <begin position="122"/>
        <end position="141"/>
    </location>
</feature>
<dbReference type="AlphaFoldDB" id="A0A0J8DWT3"/>
<dbReference type="Gramene" id="KMS95320">
    <property type="protein sequence ID" value="KMS95320"/>
    <property type="gene ID" value="BVRB_009370"/>
</dbReference>
<dbReference type="EMBL" id="KQ090486">
    <property type="protein sequence ID" value="KMS95320.1"/>
    <property type="molecule type" value="Genomic_DNA"/>
</dbReference>
<feature type="transmembrane region" description="Helical" evidence="1">
    <location>
        <begin position="12"/>
        <end position="32"/>
    </location>
</feature>
<sequence>MVNKQLRPAASFLLFLNFCMYAVVLGICGWAMNRMINYGSVGGGQNAATVYFVIFSLIAGAVGAVSCLFGLNHVAYWGPDSLPAAAAAGAIAWSLTMLALGFASKHIRLHTDSHRLKTLEAFIIILSGTMLLYIGAIHGAIKRGN</sequence>